<dbReference type="InterPro" id="IPR000905">
    <property type="entry name" value="Gcp-like_dom"/>
</dbReference>
<dbReference type="CDD" id="cd24133">
    <property type="entry name" value="ASKHA_NBD_TsaD_bac"/>
    <property type="match status" value="1"/>
</dbReference>
<sequence>MIVLGIESSCDETSVAVYSTEKGTLCSKTFSQADIHAAFGGVIPEVASRNHIQKIEPLYQACMAECSLTGKDLDLIGVTNAPGLIGALFVGVSFAKGLGYALKRPVMPVHHLAGHILAAELSYPELRPPYTALIVSGGHTHIFDVDEALNFTLIGRTIDDAAGEVFDKTAKVMGGPYPGGIFIQNLADNGNRNAIKFPKAFKGEIKFSFSGLKTAVMNTINKGEYSLEDIAASFQYTVASTLLEKTLQAASLYNRRKIVVGGGVAANKEIRRVFNEYAENSKNIEIFFPDLARCTDNGEMIAYAASRFYKFRKFLNYKGSAYDTKHSIGLL</sequence>
<dbReference type="PRINTS" id="PR00789">
    <property type="entry name" value="OSIALOPTASE"/>
</dbReference>
<gene>
    <name evidence="7 9" type="primary">tsaD</name>
    <name evidence="9" type="ORF">H9804_00495</name>
</gene>
<evidence type="ECO:0000313" key="10">
    <source>
        <dbReference type="Proteomes" id="UP000824176"/>
    </source>
</evidence>
<keyword evidence="1 7" id="KW-0808">Transferase</keyword>
<dbReference type="HAMAP" id="MF_01445">
    <property type="entry name" value="TsaD"/>
    <property type="match status" value="1"/>
</dbReference>
<dbReference type="InterPro" id="IPR043129">
    <property type="entry name" value="ATPase_NBD"/>
</dbReference>
<feature type="domain" description="Gcp-like" evidence="8">
    <location>
        <begin position="25"/>
        <end position="303"/>
    </location>
</feature>
<dbReference type="PANTHER" id="PTHR11735">
    <property type="entry name" value="TRNA N6-ADENOSINE THREONYLCARBAMOYLTRANSFERASE"/>
    <property type="match status" value="1"/>
</dbReference>
<dbReference type="GO" id="GO:0061711">
    <property type="term" value="F:tRNA N(6)-L-threonylcarbamoyladenine synthase activity"/>
    <property type="evidence" value="ECO:0007669"/>
    <property type="project" value="UniProtKB-EC"/>
</dbReference>
<feature type="binding site" evidence="7">
    <location>
        <begin position="134"/>
        <end position="138"/>
    </location>
    <ligand>
        <name>substrate</name>
    </ligand>
</feature>
<dbReference type="NCBIfam" id="TIGR00329">
    <property type="entry name" value="gcp_kae1"/>
    <property type="match status" value="1"/>
</dbReference>
<evidence type="ECO:0000256" key="7">
    <source>
        <dbReference type="HAMAP-Rule" id="MF_01445"/>
    </source>
</evidence>
<dbReference type="GO" id="GO:0002949">
    <property type="term" value="P:tRNA threonylcarbamoyladenosine modification"/>
    <property type="evidence" value="ECO:0007669"/>
    <property type="project" value="UniProtKB-UniRule"/>
</dbReference>
<keyword evidence="4 7" id="KW-0408">Iron</keyword>
<keyword evidence="2 7" id="KW-0819">tRNA processing</keyword>
<reference evidence="9" key="2">
    <citation type="submission" date="2021-04" db="EMBL/GenBank/DDBJ databases">
        <authorList>
            <person name="Gilroy R."/>
        </authorList>
    </citation>
    <scope>NUCLEOTIDE SEQUENCE</scope>
    <source>
        <strain evidence="9">ChiW4-1371</strain>
    </source>
</reference>
<proteinExistence type="inferred from homology"/>
<name>A0A9D2GQW3_9BACT</name>
<dbReference type="EMBL" id="DXAQ01000007">
    <property type="protein sequence ID" value="HIZ88398.1"/>
    <property type="molecule type" value="Genomic_DNA"/>
</dbReference>
<feature type="binding site" evidence="7">
    <location>
        <position position="296"/>
    </location>
    <ligand>
        <name>Fe cation</name>
        <dbReference type="ChEBI" id="CHEBI:24875"/>
    </ligand>
</feature>
<evidence type="ECO:0000256" key="6">
    <source>
        <dbReference type="ARBA" id="ARBA00048117"/>
    </source>
</evidence>
<feature type="binding site" evidence="7">
    <location>
        <position position="115"/>
    </location>
    <ligand>
        <name>Fe cation</name>
        <dbReference type="ChEBI" id="CHEBI:24875"/>
    </ligand>
</feature>
<feature type="binding site" evidence="7">
    <location>
        <position position="111"/>
    </location>
    <ligand>
        <name>Fe cation</name>
        <dbReference type="ChEBI" id="CHEBI:24875"/>
    </ligand>
</feature>
<feature type="binding site" evidence="7">
    <location>
        <position position="267"/>
    </location>
    <ligand>
        <name>substrate</name>
    </ligand>
</feature>
<dbReference type="InterPro" id="IPR017861">
    <property type="entry name" value="KAE1/TsaD"/>
</dbReference>
<evidence type="ECO:0000256" key="3">
    <source>
        <dbReference type="ARBA" id="ARBA00022723"/>
    </source>
</evidence>
<dbReference type="InterPro" id="IPR022450">
    <property type="entry name" value="TsaD"/>
</dbReference>
<keyword evidence="5 7" id="KW-0012">Acyltransferase</keyword>
<dbReference type="NCBIfam" id="TIGR03723">
    <property type="entry name" value="T6A_TsaD_YgjD"/>
    <property type="match status" value="1"/>
</dbReference>
<evidence type="ECO:0000256" key="5">
    <source>
        <dbReference type="ARBA" id="ARBA00023315"/>
    </source>
</evidence>
<evidence type="ECO:0000313" key="9">
    <source>
        <dbReference type="EMBL" id="HIZ88398.1"/>
    </source>
</evidence>
<dbReference type="PROSITE" id="PS01016">
    <property type="entry name" value="GLYCOPROTEASE"/>
    <property type="match status" value="1"/>
</dbReference>
<keyword evidence="3 7" id="KW-0479">Metal-binding</keyword>
<organism evidence="9 10">
    <name type="scientific">Candidatus Mucispirillum faecigallinarum</name>
    <dbReference type="NCBI Taxonomy" id="2838699"/>
    <lineage>
        <taxon>Bacteria</taxon>
        <taxon>Pseudomonadati</taxon>
        <taxon>Deferribacterota</taxon>
        <taxon>Deferribacteres</taxon>
        <taxon>Deferribacterales</taxon>
        <taxon>Mucispirillaceae</taxon>
        <taxon>Mucispirillum</taxon>
    </lineage>
</organism>
<evidence type="ECO:0000256" key="4">
    <source>
        <dbReference type="ARBA" id="ARBA00023004"/>
    </source>
</evidence>
<evidence type="ECO:0000259" key="8">
    <source>
        <dbReference type="Pfam" id="PF00814"/>
    </source>
</evidence>
<feature type="binding site" evidence="7">
    <location>
        <position position="180"/>
    </location>
    <ligand>
        <name>substrate</name>
    </ligand>
</feature>
<dbReference type="PANTHER" id="PTHR11735:SF6">
    <property type="entry name" value="TRNA N6-ADENOSINE THREONYLCARBAMOYLTRANSFERASE, MITOCHONDRIAL"/>
    <property type="match status" value="1"/>
</dbReference>
<comment type="similarity">
    <text evidence="7">Belongs to the KAE1 / TsaD family.</text>
</comment>
<comment type="subcellular location">
    <subcellularLocation>
        <location evidence="7">Cytoplasm</location>
    </subcellularLocation>
</comment>
<keyword evidence="7" id="KW-0963">Cytoplasm</keyword>
<comment type="caution">
    <text evidence="9">The sequence shown here is derived from an EMBL/GenBank/DDBJ whole genome shotgun (WGS) entry which is preliminary data.</text>
</comment>
<feature type="binding site" evidence="7">
    <location>
        <position position="167"/>
    </location>
    <ligand>
        <name>substrate</name>
    </ligand>
</feature>
<dbReference type="GO" id="GO:0005737">
    <property type="term" value="C:cytoplasm"/>
    <property type="evidence" value="ECO:0007669"/>
    <property type="project" value="UniProtKB-SubCell"/>
</dbReference>
<dbReference type="AlphaFoldDB" id="A0A9D2GQW3"/>
<comment type="cofactor">
    <cofactor evidence="7">
        <name>Fe(2+)</name>
        <dbReference type="ChEBI" id="CHEBI:29033"/>
    </cofactor>
    <text evidence="7">Binds 1 Fe(2+) ion per subunit.</text>
</comment>
<accession>A0A9D2GQW3</accession>
<protein>
    <recommendedName>
        <fullName evidence="7">tRNA N6-adenosine threonylcarbamoyltransferase</fullName>
        <ecNumber evidence="7">2.3.1.234</ecNumber>
    </recommendedName>
    <alternativeName>
        <fullName evidence="7">N6-L-threonylcarbamoyladenine synthase</fullName>
        <shortName evidence="7">t(6)A synthase</shortName>
    </alternativeName>
    <alternativeName>
        <fullName evidence="7">t(6)A37 threonylcarbamoyladenosine biosynthesis protein TsaD</fullName>
    </alternativeName>
    <alternativeName>
        <fullName evidence="7">tRNA threonylcarbamoyladenosine biosynthesis protein TsaD</fullName>
    </alternativeName>
</protein>
<dbReference type="FunFam" id="3.30.420.40:FF:000012">
    <property type="entry name" value="tRNA N6-adenosine threonylcarbamoyltransferase"/>
    <property type="match status" value="1"/>
</dbReference>
<evidence type="ECO:0000256" key="2">
    <source>
        <dbReference type="ARBA" id="ARBA00022694"/>
    </source>
</evidence>
<reference evidence="9" key="1">
    <citation type="journal article" date="2021" name="PeerJ">
        <title>Extensive microbial diversity within the chicken gut microbiome revealed by metagenomics and culture.</title>
        <authorList>
            <person name="Gilroy R."/>
            <person name="Ravi A."/>
            <person name="Getino M."/>
            <person name="Pursley I."/>
            <person name="Horton D.L."/>
            <person name="Alikhan N.F."/>
            <person name="Baker D."/>
            <person name="Gharbi K."/>
            <person name="Hall N."/>
            <person name="Watson M."/>
            <person name="Adriaenssens E.M."/>
            <person name="Foster-Nyarko E."/>
            <person name="Jarju S."/>
            <person name="Secka A."/>
            <person name="Antonio M."/>
            <person name="Oren A."/>
            <person name="Chaudhuri R.R."/>
            <person name="La Ragione R."/>
            <person name="Hildebrand F."/>
            <person name="Pallen M.J."/>
        </authorList>
    </citation>
    <scope>NUCLEOTIDE SEQUENCE</scope>
    <source>
        <strain evidence="9">ChiW4-1371</strain>
    </source>
</reference>
<dbReference type="Proteomes" id="UP000824176">
    <property type="component" value="Unassembled WGS sequence"/>
</dbReference>
<dbReference type="Gene3D" id="3.30.420.40">
    <property type="match status" value="2"/>
</dbReference>
<evidence type="ECO:0000256" key="1">
    <source>
        <dbReference type="ARBA" id="ARBA00022679"/>
    </source>
</evidence>
<dbReference type="EC" id="2.3.1.234" evidence="7"/>
<dbReference type="Pfam" id="PF00814">
    <property type="entry name" value="TsaD"/>
    <property type="match status" value="1"/>
</dbReference>
<dbReference type="InterPro" id="IPR017860">
    <property type="entry name" value="Peptidase_M22_CS"/>
</dbReference>
<comment type="catalytic activity">
    <reaction evidence="6 7">
        <text>L-threonylcarbamoyladenylate + adenosine(37) in tRNA = N(6)-L-threonylcarbamoyladenosine(37) in tRNA + AMP + H(+)</text>
        <dbReference type="Rhea" id="RHEA:37059"/>
        <dbReference type="Rhea" id="RHEA-COMP:10162"/>
        <dbReference type="Rhea" id="RHEA-COMP:10163"/>
        <dbReference type="ChEBI" id="CHEBI:15378"/>
        <dbReference type="ChEBI" id="CHEBI:73682"/>
        <dbReference type="ChEBI" id="CHEBI:74411"/>
        <dbReference type="ChEBI" id="CHEBI:74418"/>
        <dbReference type="ChEBI" id="CHEBI:456215"/>
        <dbReference type="EC" id="2.3.1.234"/>
    </reaction>
</comment>
<comment type="function">
    <text evidence="7">Required for the formation of a threonylcarbamoyl group on adenosine at position 37 (t(6)A37) in tRNAs that read codons beginning with adenine. Is involved in the transfer of the threonylcarbamoyl moiety of threonylcarbamoyl-AMP (TC-AMP) to the N6 group of A37, together with TsaE and TsaB. TsaD likely plays a direct catalytic role in this reaction.</text>
</comment>
<dbReference type="GO" id="GO:0005506">
    <property type="term" value="F:iron ion binding"/>
    <property type="evidence" value="ECO:0007669"/>
    <property type="project" value="UniProtKB-UniRule"/>
</dbReference>
<comment type="caution">
    <text evidence="7">Lacks conserved residue(s) required for the propagation of feature annotation.</text>
</comment>
<dbReference type="SUPFAM" id="SSF53067">
    <property type="entry name" value="Actin-like ATPase domain"/>
    <property type="match status" value="2"/>
</dbReference>